<dbReference type="PATRIC" id="fig|362837.3.peg.120"/>
<evidence type="ECO:0000256" key="7">
    <source>
        <dbReference type="SAM" id="Phobius"/>
    </source>
</evidence>
<comment type="subcellular location">
    <subcellularLocation>
        <location evidence="1">Cell membrane</location>
        <topology evidence="1">Multi-pass membrane protein</topology>
    </subcellularLocation>
</comment>
<keyword evidence="3 7" id="KW-0812">Transmembrane</keyword>
<keyword evidence="4 7" id="KW-1133">Transmembrane helix</keyword>
<accession>A0A0M4JVZ7</accession>
<dbReference type="OrthoDB" id="393409at2"/>
<feature type="transmembrane region" description="Helical" evidence="7">
    <location>
        <begin position="453"/>
        <end position="476"/>
    </location>
</feature>
<dbReference type="GO" id="GO:0022857">
    <property type="term" value="F:transmembrane transporter activity"/>
    <property type="evidence" value="ECO:0007669"/>
    <property type="project" value="TreeGrafter"/>
</dbReference>
<reference evidence="9 10" key="1">
    <citation type="journal article" date="2015" name="Genome Announc.">
        <title>Complete Genome Sequence of Spiroplasma cantharicola CC-1T (DSM 21588), a Bacterium Isolated from Soldier Beetle (Cantharis carolinus).</title>
        <authorList>
            <person name="Lo W.S."/>
            <person name="Liu P.Y."/>
            <person name="Kuo C.H."/>
        </authorList>
    </citation>
    <scope>NUCLEOTIDE SEQUENCE [LARGE SCALE GENOMIC DNA]</scope>
    <source>
        <strain evidence="9 10">CC-1</strain>
    </source>
</reference>
<organism evidence="9 10">
    <name type="scientific">Spiroplasma cantharicola</name>
    <dbReference type="NCBI Taxonomy" id="362837"/>
    <lineage>
        <taxon>Bacteria</taxon>
        <taxon>Bacillati</taxon>
        <taxon>Mycoplasmatota</taxon>
        <taxon>Mollicutes</taxon>
        <taxon>Entomoplasmatales</taxon>
        <taxon>Spiroplasmataceae</taxon>
        <taxon>Spiroplasma</taxon>
    </lineage>
</organism>
<dbReference type="KEGG" id="scj:SCANT_v1c01200"/>
<evidence type="ECO:0000256" key="3">
    <source>
        <dbReference type="ARBA" id="ARBA00022692"/>
    </source>
</evidence>
<dbReference type="PANTHER" id="PTHR30572">
    <property type="entry name" value="MEMBRANE COMPONENT OF TRANSPORTER-RELATED"/>
    <property type="match status" value="1"/>
</dbReference>
<keyword evidence="5 7" id="KW-0472">Membrane</keyword>
<dbReference type="GO" id="GO:0005886">
    <property type="term" value="C:plasma membrane"/>
    <property type="evidence" value="ECO:0007669"/>
    <property type="project" value="UniProtKB-SubCell"/>
</dbReference>
<evidence type="ECO:0000259" key="8">
    <source>
        <dbReference type="Pfam" id="PF02687"/>
    </source>
</evidence>
<gene>
    <name evidence="9" type="ORF">SCANT_v1c01200</name>
</gene>
<dbReference type="InterPro" id="IPR050250">
    <property type="entry name" value="Macrolide_Exporter_MacB"/>
</dbReference>
<evidence type="ECO:0000256" key="1">
    <source>
        <dbReference type="ARBA" id="ARBA00004651"/>
    </source>
</evidence>
<evidence type="ECO:0000256" key="5">
    <source>
        <dbReference type="ARBA" id="ARBA00023136"/>
    </source>
</evidence>
<feature type="transmembrane region" description="Helical" evidence="7">
    <location>
        <begin position="1274"/>
        <end position="1299"/>
    </location>
</feature>
<sequence>MREKILFLKNSIRKTKKSIIQIISLSFLFFLTLFIVFSIFSVNLKIFWGYKDFQNTSNLRDAVMEVKKSSRLIDPTKDEETKLPENQELYQQYILNRLALENHFEWTKTEEWNINNIKNKTKSQKLKIISKFNSVKNNCIDCLIIEEGNNFSDSYQISKRQVIFNKQFAKNNEIKLGDIVRLQPDEFGDSLLVKENENVASDILKTSNIDELLQLNQYYGLNWYEVIGFGSSADFAYPVFGDLSFFPNINNEAIVYVDYRNLGISDYKFNIKFGDNQKVERNMKIYNSSNSLISLTSEFDASSYFSIKFNSKQSNQSLKYLNEKYKEYGKLTNNLNYFFNNNDKNYSHFSRINGPKQIILIFNILLTMLSILIFLISLFIFYLVSKKEFENSLSEIGYLKSMGYKNGQVIFNYLALILISILTAFVISIIMFVAFENSLLNIFSGFFNFKFKVFNYLFPIHLGVLIIFIIVFLLITRLISITVFNKPIVYLNNGIKKTKISYIARQYKKIYKNSSFNKKLRSALVISSLSKITGISFAMLLCATLTTSTVIIPKQIKNNYDSIFSNIYYKNRIEYTNPLPNNPLSFYKTYNPNFQDKEWGFDFNNKITKEYIGSKSKDDVSTAYPILQDKKTINWEKVTRDILNSDIHKDYYSYDIAKKNNTAWAEFSWLNWKNLSTKFLLDLDNANIDTSWPIGIIGSKQTIKNIYSQWKDYDFLKQELISLNKKDPNKEEILEYTNLFLNFYKKYIGGLPLKYNSKIVNENEIVNKELNKILKEPTIYKKDSLSNFESYWKLNNEHNKFYKINNSTYADFDFIYNKQLIDVKNLKLKTLKDWDQEDIKRLNNNLTIWFASVFEWRLGVAILLLTYTNSPYFIQQKIIKAIELNDNFNISNGIIPFNEKNEELGTYLKANYRNQDFNIYGTIENSKLNLMKNINNSLLNNKLFEKTENNYYPIIINKAFSKKMKVKENQILDIQVYIEKLEKYNNEIYSDIGISDLEMGWEKSPFENFRTQSSRSYYSAPKSRSDYRNFSDTLAGIPANFNSAKIGGNDFAITNGGAISASQQPPIHKRVTNNELQITNKKYDLKNKFKVVGIEKSYGPLKAWVANDKANEIIGYNKVEKFNFEKFFIPEWAYVDDLYTFNEFNDESLKSKLRTMTYDEFKNNIGENQIWKNMDKFFKNLYPIFNYKISSNIDISDLTFGMSTSQRYGDHSEFGTRGSYGQIYPEECQNEEECEPIIDKDNYYEGFSVSTVKSLLPINTVEELTKDLIVSFNLSIYIFIIILLMITFIILLLATTLIITDNKEFINGMKIMGYSNFYIINQIFSVYNWLILFMFSFGFIIGFLSLISIVEYLSLLGNSIFFMSFIWWHPFLVFILLSSIYSFTFTISWFNVKQIKIV</sequence>
<protein>
    <submittedName>
        <fullName evidence="9">ABC transporter permease</fullName>
    </submittedName>
</protein>
<evidence type="ECO:0000256" key="6">
    <source>
        <dbReference type="ARBA" id="ARBA00038076"/>
    </source>
</evidence>
<feature type="transmembrane region" description="Helical" evidence="7">
    <location>
        <begin position="20"/>
        <end position="40"/>
    </location>
</feature>
<dbReference type="Proteomes" id="UP000063919">
    <property type="component" value="Chromosome"/>
</dbReference>
<dbReference type="RefSeq" id="WP_053945807.1">
    <property type="nucleotide sequence ID" value="NZ_CP012622.1"/>
</dbReference>
<comment type="similarity">
    <text evidence="6">Belongs to the ABC-4 integral membrane protein family.</text>
</comment>
<keyword evidence="2" id="KW-1003">Cell membrane</keyword>
<feature type="transmembrane region" description="Helical" evidence="7">
    <location>
        <begin position="523"/>
        <end position="546"/>
    </location>
</feature>
<feature type="transmembrane region" description="Helical" evidence="7">
    <location>
        <begin position="1367"/>
        <end position="1392"/>
    </location>
</feature>
<feature type="transmembrane region" description="Helical" evidence="7">
    <location>
        <begin position="1319"/>
        <end position="1347"/>
    </location>
</feature>
<proteinExistence type="inferred from homology"/>
<dbReference type="PANTHER" id="PTHR30572:SF4">
    <property type="entry name" value="ABC TRANSPORTER PERMEASE YTRF"/>
    <property type="match status" value="1"/>
</dbReference>
<evidence type="ECO:0000313" key="9">
    <source>
        <dbReference type="EMBL" id="ALD66030.1"/>
    </source>
</evidence>
<name>A0A0M4JVZ7_9MOLU</name>
<feature type="domain" description="ABC3 transporter permease C-terminal" evidence="8">
    <location>
        <begin position="368"/>
        <end position="480"/>
    </location>
</feature>
<evidence type="ECO:0000313" key="10">
    <source>
        <dbReference type="Proteomes" id="UP000063919"/>
    </source>
</evidence>
<feature type="transmembrane region" description="Helical" evidence="7">
    <location>
        <begin position="410"/>
        <end position="433"/>
    </location>
</feature>
<feature type="transmembrane region" description="Helical" evidence="7">
    <location>
        <begin position="358"/>
        <end position="384"/>
    </location>
</feature>
<keyword evidence="10" id="KW-1185">Reference proteome</keyword>
<evidence type="ECO:0000256" key="2">
    <source>
        <dbReference type="ARBA" id="ARBA00022475"/>
    </source>
</evidence>
<evidence type="ECO:0000256" key="4">
    <source>
        <dbReference type="ARBA" id="ARBA00022989"/>
    </source>
</evidence>
<dbReference type="InterPro" id="IPR003838">
    <property type="entry name" value="ABC3_permease_C"/>
</dbReference>
<dbReference type="EMBL" id="CP012622">
    <property type="protein sequence ID" value="ALD66030.1"/>
    <property type="molecule type" value="Genomic_DNA"/>
</dbReference>
<dbReference type="Pfam" id="PF02687">
    <property type="entry name" value="FtsX"/>
    <property type="match status" value="1"/>
</dbReference>
<dbReference type="STRING" id="362837.SCANT_v1c01200"/>